<evidence type="ECO:0000313" key="7">
    <source>
        <dbReference type="Proteomes" id="UP000182427"/>
    </source>
</evidence>
<feature type="transmembrane region" description="Helical" evidence="5">
    <location>
        <begin position="80"/>
        <end position="99"/>
    </location>
</feature>
<dbReference type="InterPro" id="IPR032808">
    <property type="entry name" value="DoxX"/>
</dbReference>
<dbReference type="Pfam" id="PF07681">
    <property type="entry name" value="DoxX"/>
    <property type="match status" value="1"/>
</dbReference>
<name>A0A1G7J047_9BACT</name>
<dbReference type="RefSeq" id="WP_083344698.1">
    <property type="nucleotide sequence ID" value="NZ_LT629690.1"/>
</dbReference>
<protein>
    <submittedName>
        <fullName evidence="6">Thiosulfate dehydrogenase [quinone] large subunit</fullName>
    </submittedName>
</protein>
<keyword evidence="2 5" id="KW-0812">Transmembrane</keyword>
<dbReference type="Proteomes" id="UP000182427">
    <property type="component" value="Chromosome I"/>
</dbReference>
<reference evidence="6 7" key="1">
    <citation type="submission" date="2016-10" db="EMBL/GenBank/DDBJ databases">
        <authorList>
            <person name="de Groot N.N."/>
        </authorList>
    </citation>
    <scope>NUCLEOTIDE SEQUENCE [LARGE SCALE GENOMIC DNA]</scope>
    <source>
        <strain evidence="6 7">GAS232</strain>
    </source>
</reference>
<dbReference type="EMBL" id="LT629690">
    <property type="protein sequence ID" value="SDF18327.1"/>
    <property type="molecule type" value="Genomic_DNA"/>
</dbReference>
<evidence type="ECO:0000256" key="2">
    <source>
        <dbReference type="ARBA" id="ARBA00022692"/>
    </source>
</evidence>
<keyword evidence="4 5" id="KW-0472">Membrane</keyword>
<organism evidence="6 7">
    <name type="scientific">Terriglobus roseus</name>
    <dbReference type="NCBI Taxonomy" id="392734"/>
    <lineage>
        <taxon>Bacteria</taxon>
        <taxon>Pseudomonadati</taxon>
        <taxon>Acidobacteriota</taxon>
        <taxon>Terriglobia</taxon>
        <taxon>Terriglobales</taxon>
        <taxon>Acidobacteriaceae</taxon>
        <taxon>Terriglobus</taxon>
    </lineage>
</organism>
<accession>A0A1G7J047</accession>
<feature type="transmembrane region" description="Helical" evidence="5">
    <location>
        <begin position="49"/>
        <end position="73"/>
    </location>
</feature>
<evidence type="ECO:0000256" key="4">
    <source>
        <dbReference type="ARBA" id="ARBA00023136"/>
    </source>
</evidence>
<dbReference type="AlphaFoldDB" id="A0A1G7J047"/>
<feature type="transmembrane region" description="Helical" evidence="5">
    <location>
        <begin position="111"/>
        <end position="133"/>
    </location>
</feature>
<proteinExistence type="predicted"/>
<dbReference type="OrthoDB" id="122157at2"/>
<comment type="subcellular location">
    <subcellularLocation>
        <location evidence="1">Membrane</location>
        <topology evidence="1">Multi-pass membrane protein</topology>
    </subcellularLocation>
</comment>
<keyword evidence="3 5" id="KW-1133">Transmembrane helix</keyword>
<sequence length="137" mass="14985">MLRDHKAVAYAIMRLALGMNIFGHGFFRILSGVGNFASGMAQGMDKGPLPHVLTLSFGYCIPWIELTVGLLIILGLFTRFALASGALLMVALTFGTTSVQNWNGAGTQLMYSFIFFAMLWLVEANTFSVDGLLSRRK</sequence>
<evidence type="ECO:0000256" key="3">
    <source>
        <dbReference type="ARBA" id="ARBA00022989"/>
    </source>
</evidence>
<evidence type="ECO:0000313" key="6">
    <source>
        <dbReference type="EMBL" id="SDF18327.1"/>
    </source>
</evidence>
<evidence type="ECO:0000256" key="1">
    <source>
        <dbReference type="ARBA" id="ARBA00004141"/>
    </source>
</evidence>
<dbReference type="GO" id="GO:0016020">
    <property type="term" value="C:membrane"/>
    <property type="evidence" value="ECO:0007669"/>
    <property type="project" value="UniProtKB-SubCell"/>
</dbReference>
<evidence type="ECO:0000256" key="5">
    <source>
        <dbReference type="SAM" id="Phobius"/>
    </source>
</evidence>
<keyword evidence="7" id="KW-1185">Reference proteome</keyword>
<gene>
    <name evidence="6" type="ORF">SAMN05444167_1643</name>
</gene>